<keyword evidence="8" id="KW-0012">Acyltransferase</keyword>
<keyword evidence="7 9" id="KW-0472">Membrane</keyword>
<evidence type="ECO:0000256" key="1">
    <source>
        <dbReference type="ARBA" id="ARBA00004370"/>
    </source>
</evidence>
<dbReference type="AlphaFoldDB" id="A0A1I7WHH1"/>
<dbReference type="Proteomes" id="UP000095283">
    <property type="component" value="Unplaced"/>
</dbReference>
<proteinExistence type="inferred from homology"/>
<feature type="transmembrane region" description="Helical" evidence="9">
    <location>
        <begin position="167"/>
        <end position="184"/>
    </location>
</feature>
<keyword evidence="6" id="KW-0443">Lipid metabolism</keyword>
<dbReference type="GO" id="GO:0016020">
    <property type="term" value="C:membrane"/>
    <property type="evidence" value="ECO:0007669"/>
    <property type="project" value="UniProtKB-SubCell"/>
</dbReference>
<feature type="transmembrane region" description="Helical" evidence="9">
    <location>
        <begin position="29"/>
        <end position="51"/>
    </location>
</feature>
<dbReference type="WBParaSite" id="Hba_04450">
    <property type="protein sequence ID" value="Hba_04450"/>
    <property type="gene ID" value="Hba_04450"/>
</dbReference>
<feature type="domain" description="Phospholipid/glycerol acyltransferase" evidence="10">
    <location>
        <begin position="111"/>
        <end position="139"/>
    </location>
</feature>
<evidence type="ECO:0000256" key="7">
    <source>
        <dbReference type="ARBA" id="ARBA00023136"/>
    </source>
</evidence>
<keyword evidence="4 9" id="KW-0812">Transmembrane</keyword>
<evidence type="ECO:0000256" key="8">
    <source>
        <dbReference type="ARBA" id="ARBA00023315"/>
    </source>
</evidence>
<feature type="transmembrane region" description="Helical" evidence="9">
    <location>
        <begin position="139"/>
        <end position="160"/>
    </location>
</feature>
<dbReference type="GO" id="GO:0019432">
    <property type="term" value="P:triglyceride biosynthetic process"/>
    <property type="evidence" value="ECO:0007669"/>
    <property type="project" value="TreeGrafter"/>
</dbReference>
<comment type="similarity">
    <text evidence="2">Belongs to the 1-acyl-sn-glycerol-3-phosphate acyltransferase family.</text>
</comment>
<reference evidence="12" key="1">
    <citation type="submission" date="2016-11" db="UniProtKB">
        <authorList>
            <consortium name="WormBaseParasite"/>
        </authorList>
    </citation>
    <scope>IDENTIFICATION</scope>
</reference>
<dbReference type="Pfam" id="PF01553">
    <property type="entry name" value="Acyltransferase"/>
    <property type="match status" value="1"/>
</dbReference>
<dbReference type="PANTHER" id="PTHR23063:SF2">
    <property type="entry name" value="GLYCEROL-3-PHOSPHATE ACYLTRANSFERASE 4, ISOFORM D-RELATED"/>
    <property type="match status" value="1"/>
</dbReference>
<evidence type="ECO:0000256" key="6">
    <source>
        <dbReference type="ARBA" id="ARBA00023098"/>
    </source>
</evidence>
<name>A0A1I7WHH1_HETBA</name>
<evidence type="ECO:0000256" key="2">
    <source>
        <dbReference type="ARBA" id="ARBA00008655"/>
    </source>
</evidence>
<accession>A0A1I7WHH1</accession>
<evidence type="ECO:0000256" key="9">
    <source>
        <dbReference type="SAM" id="Phobius"/>
    </source>
</evidence>
<dbReference type="PANTHER" id="PTHR23063">
    <property type="entry name" value="PHOSPHOLIPID ACYLTRANSFERASE"/>
    <property type="match status" value="1"/>
</dbReference>
<dbReference type="InterPro" id="IPR002123">
    <property type="entry name" value="Plipid/glycerol_acylTrfase"/>
</dbReference>
<organism evidence="11 12">
    <name type="scientific">Heterorhabditis bacteriophora</name>
    <name type="common">Entomopathogenic nematode worm</name>
    <dbReference type="NCBI Taxonomy" id="37862"/>
    <lineage>
        <taxon>Eukaryota</taxon>
        <taxon>Metazoa</taxon>
        <taxon>Ecdysozoa</taxon>
        <taxon>Nematoda</taxon>
        <taxon>Chromadorea</taxon>
        <taxon>Rhabditida</taxon>
        <taxon>Rhabditina</taxon>
        <taxon>Rhabditomorpha</taxon>
        <taxon>Strongyloidea</taxon>
        <taxon>Heterorhabditidae</taxon>
        <taxon>Heterorhabditis</taxon>
    </lineage>
</organism>
<evidence type="ECO:0000256" key="3">
    <source>
        <dbReference type="ARBA" id="ARBA00022679"/>
    </source>
</evidence>
<evidence type="ECO:0000256" key="5">
    <source>
        <dbReference type="ARBA" id="ARBA00022989"/>
    </source>
</evidence>
<evidence type="ECO:0000313" key="12">
    <source>
        <dbReference type="WBParaSite" id="Hba_04450"/>
    </source>
</evidence>
<keyword evidence="5 9" id="KW-1133">Transmembrane helix</keyword>
<keyword evidence="3" id="KW-0808">Transferase</keyword>
<dbReference type="GO" id="GO:0005783">
    <property type="term" value="C:endoplasmic reticulum"/>
    <property type="evidence" value="ECO:0007669"/>
    <property type="project" value="TreeGrafter"/>
</dbReference>
<feature type="transmembrane region" description="Helical" evidence="9">
    <location>
        <begin position="63"/>
        <end position="83"/>
    </location>
</feature>
<comment type="subcellular location">
    <subcellularLocation>
        <location evidence="1">Membrane</location>
    </subcellularLocation>
</comment>
<evidence type="ECO:0000313" key="11">
    <source>
        <dbReference type="Proteomes" id="UP000095283"/>
    </source>
</evidence>
<keyword evidence="11" id="KW-1185">Reference proteome</keyword>
<sequence length="186" mass="21822">MLFLLINTIDNKKQWIWHLLWMGPFAEHIIIFASAFFFPPVALTLLLVVLLATFGKSLGLREIYVNTLINIFEVSPLSLQFVAKEADMVLEVAIFFILCFRLRDHCNNPYKLPILIFPEGTCINNTSVMMFKKGSFEVIWMQISYLFCIIMCFCTIENILKFSITDVFRYFLQIYYFVIQIKILKS</sequence>
<evidence type="ECO:0000259" key="10">
    <source>
        <dbReference type="Pfam" id="PF01553"/>
    </source>
</evidence>
<protein>
    <submittedName>
        <fullName evidence="12">PlsC domain-containing protein</fullName>
    </submittedName>
</protein>
<dbReference type="GO" id="GO:0004366">
    <property type="term" value="F:glycerol-3-phosphate O-acyltransferase activity"/>
    <property type="evidence" value="ECO:0007669"/>
    <property type="project" value="TreeGrafter"/>
</dbReference>
<evidence type="ECO:0000256" key="4">
    <source>
        <dbReference type="ARBA" id="ARBA00022692"/>
    </source>
</evidence>